<reference evidence="1 2" key="1">
    <citation type="submission" date="2021-10" db="EMBL/GenBank/DDBJ databases">
        <title>Anaerobic single-cell dispensing facilitates the cultivation of human gut bacteria.</title>
        <authorList>
            <person name="Afrizal A."/>
        </authorList>
    </citation>
    <scope>NUCLEOTIDE SEQUENCE [LARGE SCALE GENOMIC DNA]</scope>
    <source>
        <strain evidence="1 2">CLA-AA-H276</strain>
    </source>
</reference>
<dbReference type="Pfam" id="PF13189">
    <property type="entry name" value="Cytidylate_kin2"/>
    <property type="match status" value="1"/>
</dbReference>
<dbReference type="Proteomes" id="UP001198220">
    <property type="component" value="Unassembled WGS sequence"/>
</dbReference>
<evidence type="ECO:0000313" key="1">
    <source>
        <dbReference type="EMBL" id="MCC2126036.1"/>
    </source>
</evidence>
<dbReference type="PANTHER" id="PTHR10285">
    <property type="entry name" value="URIDINE KINASE"/>
    <property type="match status" value="1"/>
</dbReference>
<dbReference type="EMBL" id="JAJEPS010000006">
    <property type="protein sequence ID" value="MCC2126036.1"/>
    <property type="molecule type" value="Genomic_DNA"/>
</dbReference>
<protein>
    <submittedName>
        <fullName evidence="1">AAA family ATPase</fullName>
    </submittedName>
</protein>
<sequence length="195" mass="22935">MEQVLNGILGRIEKIHETTIPLLIAIDGRCGSGKTTLGEALAKRLHASLIHMDDFYLRMEQRTEARFQEPGGNVDYERFFTDVIQPLQRNKDFSYRPFDCRIWDLGTPVTVKATPITVIEGSYACHPSLFKYYDLRIFLTVDKEEQMRRILKRNGPEKAEMFRNRWIPLEEHYFSSFEPEDRCQLVFDMTHTKQI</sequence>
<comment type="caution">
    <text evidence="1">The sequence shown here is derived from an EMBL/GenBank/DDBJ whole genome shotgun (WGS) entry which is preliminary data.</text>
</comment>
<gene>
    <name evidence="1" type="ORF">LKD36_07580</name>
</gene>
<keyword evidence="2" id="KW-1185">Reference proteome</keyword>
<dbReference type="SUPFAM" id="SSF52540">
    <property type="entry name" value="P-loop containing nucleoside triphosphate hydrolases"/>
    <property type="match status" value="1"/>
</dbReference>
<accession>A0AAE3DBV0</accession>
<organism evidence="1 2">
    <name type="scientific">Hominiventricola filiformis</name>
    <dbReference type="NCBI Taxonomy" id="2885352"/>
    <lineage>
        <taxon>Bacteria</taxon>
        <taxon>Bacillati</taxon>
        <taxon>Bacillota</taxon>
        <taxon>Clostridia</taxon>
        <taxon>Lachnospirales</taxon>
        <taxon>Lachnospiraceae</taxon>
        <taxon>Hominiventricola</taxon>
    </lineage>
</organism>
<name>A0AAE3DBV0_9FIRM</name>
<dbReference type="RefSeq" id="WP_308459213.1">
    <property type="nucleotide sequence ID" value="NZ_JAJEPS010000006.1"/>
</dbReference>
<dbReference type="Gene3D" id="3.40.50.300">
    <property type="entry name" value="P-loop containing nucleotide triphosphate hydrolases"/>
    <property type="match status" value="1"/>
</dbReference>
<dbReference type="InterPro" id="IPR027417">
    <property type="entry name" value="P-loop_NTPase"/>
</dbReference>
<dbReference type="AlphaFoldDB" id="A0AAE3DBV0"/>
<proteinExistence type="predicted"/>
<evidence type="ECO:0000313" key="2">
    <source>
        <dbReference type="Proteomes" id="UP001198220"/>
    </source>
</evidence>